<dbReference type="Proteomes" id="UP001433268">
    <property type="component" value="Unassembled WGS sequence"/>
</dbReference>
<name>A0ABR1VHN4_9PEZI</name>
<dbReference type="Pfam" id="PF14420">
    <property type="entry name" value="Clr5"/>
    <property type="match status" value="1"/>
</dbReference>
<feature type="compositionally biased region" description="Low complexity" evidence="1">
    <location>
        <begin position="381"/>
        <end position="440"/>
    </location>
</feature>
<protein>
    <submittedName>
        <fullName evidence="3">Clr5 domain-containing protein</fullName>
    </submittedName>
</protein>
<organism evidence="3 4">
    <name type="scientific">Apiospora hydei</name>
    <dbReference type="NCBI Taxonomy" id="1337664"/>
    <lineage>
        <taxon>Eukaryota</taxon>
        <taxon>Fungi</taxon>
        <taxon>Dikarya</taxon>
        <taxon>Ascomycota</taxon>
        <taxon>Pezizomycotina</taxon>
        <taxon>Sordariomycetes</taxon>
        <taxon>Xylariomycetidae</taxon>
        <taxon>Amphisphaeriales</taxon>
        <taxon>Apiosporaceae</taxon>
        <taxon>Apiospora</taxon>
    </lineage>
</organism>
<feature type="domain" description="Clr5" evidence="2">
    <location>
        <begin position="87"/>
        <end position="138"/>
    </location>
</feature>
<feature type="region of interest" description="Disordered" evidence="1">
    <location>
        <begin position="257"/>
        <end position="289"/>
    </location>
</feature>
<feature type="region of interest" description="Disordered" evidence="1">
    <location>
        <begin position="365"/>
        <end position="444"/>
    </location>
</feature>
<proteinExistence type="predicted"/>
<evidence type="ECO:0000256" key="1">
    <source>
        <dbReference type="SAM" id="MobiDB-lite"/>
    </source>
</evidence>
<dbReference type="GeneID" id="92048240"/>
<dbReference type="EMBL" id="JAQQWN010000008">
    <property type="protein sequence ID" value="KAK8070662.1"/>
    <property type="molecule type" value="Genomic_DNA"/>
</dbReference>
<feature type="compositionally biased region" description="Polar residues" evidence="1">
    <location>
        <begin position="365"/>
        <end position="380"/>
    </location>
</feature>
<keyword evidence="4" id="KW-1185">Reference proteome</keyword>
<dbReference type="InterPro" id="IPR025676">
    <property type="entry name" value="Clr5_dom"/>
</dbReference>
<dbReference type="RefSeq" id="XP_066664470.1">
    <property type="nucleotide sequence ID" value="XM_066815180.1"/>
</dbReference>
<gene>
    <name evidence="3" type="ORF">PG997_010865</name>
</gene>
<comment type="caution">
    <text evidence="3">The sequence shown here is derived from an EMBL/GenBank/DDBJ whole genome shotgun (WGS) entry which is preliminary data.</text>
</comment>
<feature type="region of interest" description="Disordered" evidence="1">
    <location>
        <begin position="137"/>
        <end position="172"/>
    </location>
</feature>
<feature type="compositionally biased region" description="Basic and acidic residues" evidence="1">
    <location>
        <begin position="17"/>
        <end position="26"/>
    </location>
</feature>
<reference evidence="3 4" key="1">
    <citation type="submission" date="2023-01" db="EMBL/GenBank/DDBJ databases">
        <title>Analysis of 21 Apiospora genomes using comparative genomics revels a genus with tremendous synthesis potential of carbohydrate active enzymes and secondary metabolites.</title>
        <authorList>
            <person name="Sorensen T."/>
        </authorList>
    </citation>
    <scope>NUCLEOTIDE SEQUENCE [LARGE SCALE GENOMIC DNA]</scope>
    <source>
        <strain evidence="3 4">CBS 114990</strain>
    </source>
</reference>
<evidence type="ECO:0000313" key="4">
    <source>
        <dbReference type="Proteomes" id="UP001433268"/>
    </source>
</evidence>
<evidence type="ECO:0000313" key="3">
    <source>
        <dbReference type="EMBL" id="KAK8070662.1"/>
    </source>
</evidence>
<feature type="compositionally biased region" description="Polar residues" evidence="1">
    <location>
        <begin position="161"/>
        <end position="172"/>
    </location>
</feature>
<feature type="region of interest" description="Disordered" evidence="1">
    <location>
        <begin position="1"/>
        <end position="33"/>
    </location>
</feature>
<sequence>MAAPGLILRPHWSPRNDQGELHRTKSFDPPQPTRPRLFVLTPSHQFICKEATDSTAHPDGEPRFPAAMDPTRGGMATMDSQSKWAKPEDWAKYKNTISALFMCHSLPNVMRIMREDHEFHATPKMYQVHIYQKWGLRKGRPEPKSNKKRRRAPTEEPEESVASSSHTNTYSNLQSNAQSNAQSNTQSNVHSSALTNALSLDNVNSRLQLPVQDFDTADDMEHTRALQLVEQQHAQLYDRNTWAREPISYHEGDYRLRQSPPRYIRPPEGTDEGDDLVQASSAGHSNETRGRFGPALRHVVTAQNQQVVPPETWQDFIGTSHLDPAYQNTTTLPQRGAPVPSYAFSEMTDPSVDDSGTWMSTVLDQTQPSSVTASTRFSNKSAKTGSGQGSGASQASSRSRVSRGSHASSSRETLLSTGSSLSFKSKTKSNSSRSTQSRMTLPTGTIRLMASPDTLMFSEKSMFFARHYISSTFSTGLWTLSQNTDTSLLDTECVKLDAWYNDFNPGFEFLYENRSNQPDRIKRAFCIFQRCFAATEYIIEPQDPRLVIYICQQTIRFMFYDTVGRNLAQTFLRYVSGLCKKMFGESHPLYIIMSQLARMDQFEFAQNVPALMECYFDHLEPFLGEETSAFGFVNDLRGLTISIMEATGMMGLYEAKPIIDRLVKRAEKLGHNRLHLMIEQAAIFQRNRYYMEARNMLREIRNSQEGKNDPYERVYASIVLMVVFRKMRDSDAGIHLGYEMVDYIENFERRRDMPEFNYELFKGLGPSTLMIFLGKLEVELREVQRYDEADEVKAKMDQVMNSQYEYNVNQQQEGLDQNTQNTVATAA</sequence>
<accession>A0ABR1VHN4</accession>
<evidence type="ECO:0000259" key="2">
    <source>
        <dbReference type="Pfam" id="PF14420"/>
    </source>
</evidence>